<evidence type="ECO:0000256" key="2">
    <source>
        <dbReference type="RuleBase" id="RU000507"/>
    </source>
</evidence>
<reference evidence="5 6" key="1">
    <citation type="journal article" date="2016" name="C (Basel)">
        <title>Selective Growth of and Electricity Production by Marine Exoelectrogenic Bacteria in Self-Aggregated Hydrogel of Microbially Reduced Graphene Oxide.</title>
        <authorList>
            <person name="Yoshida N."/>
            <person name="Goto Y."/>
            <person name="Miyata Y."/>
        </authorList>
    </citation>
    <scope>NUCLEOTIDE SEQUENCE [LARGE SCALE GENOMIC DNA]</scope>
    <source>
        <strain evidence="5 6">NIT-T3</strain>
    </source>
</reference>
<dbReference type="SUPFAM" id="SSF52821">
    <property type="entry name" value="Rhodanese/Cell cycle control phosphatase"/>
    <property type="match status" value="2"/>
</dbReference>
<feature type="domain" description="Rhodanese" evidence="4">
    <location>
        <begin position="41"/>
        <end position="149"/>
    </location>
</feature>
<dbReference type="Proteomes" id="UP001319827">
    <property type="component" value="Chromosome"/>
</dbReference>
<dbReference type="InterPro" id="IPR001763">
    <property type="entry name" value="Rhodanese-like_dom"/>
</dbReference>
<accession>A0ABM8HRK7</accession>
<keyword evidence="3" id="KW-0732">Signal</keyword>
<dbReference type="SMART" id="SM00450">
    <property type="entry name" value="RHOD"/>
    <property type="match status" value="2"/>
</dbReference>
<dbReference type="PROSITE" id="PS00683">
    <property type="entry name" value="RHODANESE_2"/>
    <property type="match status" value="1"/>
</dbReference>
<gene>
    <name evidence="5" type="ORF">DESUT3_16240</name>
</gene>
<dbReference type="RefSeq" id="WP_221252013.1">
    <property type="nucleotide sequence ID" value="NZ_AP024355.1"/>
</dbReference>
<evidence type="ECO:0000259" key="4">
    <source>
        <dbReference type="PROSITE" id="PS50206"/>
    </source>
</evidence>
<keyword evidence="2" id="KW-0808">Transferase</keyword>
<dbReference type="PANTHER" id="PTHR43855">
    <property type="entry name" value="THIOSULFATE SULFURTRANSFERASE"/>
    <property type="match status" value="1"/>
</dbReference>
<feature type="signal peptide" evidence="3">
    <location>
        <begin position="1"/>
        <end position="26"/>
    </location>
</feature>
<evidence type="ECO:0000313" key="5">
    <source>
        <dbReference type="EMBL" id="BCR04555.1"/>
    </source>
</evidence>
<name>A0ABM8HRK7_9BACT</name>
<evidence type="ECO:0000256" key="1">
    <source>
        <dbReference type="ARBA" id="ARBA00022737"/>
    </source>
</evidence>
<dbReference type="Gene3D" id="3.40.250.10">
    <property type="entry name" value="Rhodanese-like domain"/>
    <property type="match status" value="2"/>
</dbReference>
<proteinExistence type="predicted"/>
<feature type="domain" description="Rhodanese" evidence="4">
    <location>
        <begin position="180"/>
        <end position="293"/>
    </location>
</feature>
<dbReference type="PROSITE" id="PS50206">
    <property type="entry name" value="RHODANESE_3"/>
    <property type="match status" value="2"/>
</dbReference>
<keyword evidence="1" id="KW-0677">Repeat</keyword>
<feature type="chain" id="PRO_5047316297" description="Sulfurtransferase" evidence="3">
    <location>
        <begin position="27"/>
        <end position="301"/>
    </location>
</feature>
<keyword evidence="6" id="KW-1185">Reference proteome</keyword>
<organism evidence="5 6">
    <name type="scientific">Desulfuromonas versatilis</name>
    <dbReference type="NCBI Taxonomy" id="2802975"/>
    <lineage>
        <taxon>Bacteria</taxon>
        <taxon>Pseudomonadati</taxon>
        <taxon>Thermodesulfobacteriota</taxon>
        <taxon>Desulfuromonadia</taxon>
        <taxon>Desulfuromonadales</taxon>
        <taxon>Desulfuromonadaceae</taxon>
        <taxon>Desulfuromonas</taxon>
    </lineage>
</organism>
<dbReference type="CDD" id="cd01448">
    <property type="entry name" value="TST_Repeat_1"/>
    <property type="match status" value="1"/>
</dbReference>
<dbReference type="Pfam" id="PF00581">
    <property type="entry name" value="Rhodanese"/>
    <property type="match status" value="2"/>
</dbReference>
<dbReference type="InterPro" id="IPR036873">
    <property type="entry name" value="Rhodanese-like_dom_sf"/>
</dbReference>
<evidence type="ECO:0000256" key="3">
    <source>
        <dbReference type="SAM" id="SignalP"/>
    </source>
</evidence>
<dbReference type="InterPro" id="IPR001307">
    <property type="entry name" value="Thiosulphate_STrfase_CS"/>
</dbReference>
<protein>
    <recommendedName>
        <fullName evidence="2">Sulfurtransferase</fullName>
    </recommendedName>
</protein>
<dbReference type="EMBL" id="AP024355">
    <property type="protein sequence ID" value="BCR04555.1"/>
    <property type="molecule type" value="Genomic_DNA"/>
</dbReference>
<sequence length="301" mass="33470">MHNKGFVAALALLVTLALGSITTANAALQDYFVSSDWLAKQRSQVTVVDVRVAPLYLLGHVDGALHIDKENFLFTRNGVKSLVPTVAEFEALMDRFGITPDTTVVAYAEDKNPYSARFIWTLRYHGHEKAYVLDGGYEKWSKENRPTAMLPTPVTAGSGYKVLGARDVRAEADYILTRLNNPDTIVWDTRKQSEYEGSEVRADRGGHIPGCLHLDWVNLQKEVDGVLVLKSEAEIREMLNQAGITPEREIIAHCQTGIRSSYATLVLLGLGYNVRNYDGSWIEWANNPNLPVALPKKVAEN</sequence>
<reference evidence="5 6" key="2">
    <citation type="journal article" date="2021" name="Int. J. Syst. Evol. Microbiol.">
        <title>Isolation and Polyphasic Characterization of Desulfuromonas versatilis sp. Nov., an Electrogenic Bacteria Capable of Versatile Metabolism Isolated from a Graphene Oxide-Reducing Enrichment Culture.</title>
        <authorList>
            <person name="Xie L."/>
            <person name="Yoshida N."/>
            <person name="Ishii S."/>
            <person name="Meng L."/>
        </authorList>
    </citation>
    <scope>NUCLEOTIDE SEQUENCE [LARGE SCALE GENOMIC DNA]</scope>
    <source>
        <strain evidence="5 6">NIT-T3</strain>
    </source>
</reference>
<dbReference type="CDD" id="cd01449">
    <property type="entry name" value="TST_Repeat_2"/>
    <property type="match status" value="1"/>
</dbReference>
<evidence type="ECO:0000313" key="6">
    <source>
        <dbReference type="Proteomes" id="UP001319827"/>
    </source>
</evidence>
<dbReference type="InterPro" id="IPR051126">
    <property type="entry name" value="Thiosulfate_sulfurtransferase"/>
</dbReference>
<dbReference type="PANTHER" id="PTHR43855:SF1">
    <property type="entry name" value="THIOSULFATE SULFURTRANSFERASE"/>
    <property type="match status" value="1"/>
</dbReference>